<dbReference type="PANTHER" id="PTHR30435">
    <property type="entry name" value="FLAGELLAR PROTEIN"/>
    <property type="match status" value="1"/>
</dbReference>
<dbReference type="InterPro" id="IPR037925">
    <property type="entry name" value="FlgE/F/G-like"/>
</dbReference>
<comment type="function">
    <text evidence="4">A flexible structure which links the flagellar filament to the drive apparatus in the basal body.</text>
</comment>
<dbReference type="InterPro" id="IPR010930">
    <property type="entry name" value="Flg_bb/hook_C_dom"/>
</dbReference>
<keyword evidence="8" id="KW-0969">Cilium</keyword>
<dbReference type="PANTHER" id="PTHR30435:SF1">
    <property type="entry name" value="FLAGELLAR HOOK PROTEIN FLGE"/>
    <property type="match status" value="1"/>
</dbReference>
<evidence type="ECO:0000313" key="9">
    <source>
        <dbReference type="Proteomes" id="UP001235712"/>
    </source>
</evidence>
<dbReference type="RefSeq" id="WP_307241346.1">
    <property type="nucleotide sequence ID" value="NZ_JAUSQZ010000001.1"/>
</dbReference>
<evidence type="ECO:0000259" key="6">
    <source>
        <dbReference type="Pfam" id="PF06429"/>
    </source>
</evidence>
<keyword evidence="8" id="KW-0966">Cell projection</keyword>
<dbReference type="Pfam" id="PF22692">
    <property type="entry name" value="LlgE_F_G_D1"/>
    <property type="match status" value="1"/>
</dbReference>
<dbReference type="InterPro" id="IPR001444">
    <property type="entry name" value="Flag_bb_rod_N"/>
</dbReference>
<accession>A0ABT9P252</accession>
<dbReference type="Gene3D" id="2.60.98.20">
    <property type="entry name" value="Flagellar hook protein FlgE"/>
    <property type="match status" value="1"/>
</dbReference>
<comment type="subcellular location">
    <subcellularLocation>
        <location evidence="1 4">Bacterial flagellum basal body</location>
    </subcellularLocation>
</comment>
<evidence type="ECO:0000259" key="7">
    <source>
        <dbReference type="Pfam" id="PF22692"/>
    </source>
</evidence>
<evidence type="ECO:0000259" key="5">
    <source>
        <dbReference type="Pfam" id="PF00460"/>
    </source>
</evidence>
<comment type="caution">
    <text evidence="8">The sequence shown here is derived from an EMBL/GenBank/DDBJ whole genome shotgun (WGS) entry which is preliminary data.</text>
</comment>
<dbReference type="InterPro" id="IPR037058">
    <property type="entry name" value="Falgellar_hook_FlgE_sf"/>
</dbReference>
<dbReference type="Pfam" id="PF06429">
    <property type="entry name" value="Flg_bbr_C"/>
    <property type="match status" value="1"/>
</dbReference>
<organism evidence="8 9">
    <name type="scientific">Kineosporia succinea</name>
    <dbReference type="NCBI Taxonomy" id="84632"/>
    <lineage>
        <taxon>Bacteria</taxon>
        <taxon>Bacillati</taxon>
        <taxon>Actinomycetota</taxon>
        <taxon>Actinomycetes</taxon>
        <taxon>Kineosporiales</taxon>
        <taxon>Kineosporiaceae</taxon>
        <taxon>Kineosporia</taxon>
    </lineage>
</organism>
<dbReference type="EMBL" id="JAUSQZ010000001">
    <property type="protein sequence ID" value="MDP9826499.1"/>
    <property type="molecule type" value="Genomic_DNA"/>
</dbReference>
<dbReference type="InterPro" id="IPR053967">
    <property type="entry name" value="LlgE_F_G-like_D1"/>
</dbReference>
<dbReference type="InterPro" id="IPR020013">
    <property type="entry name" value="Flagellar_FlgE/F/G"/>
</dbReference>
<evidence type="ECO:0000256" key="1">
    <source>
        <dbReference type="ARBA" id="ARBA00004117"/>
    </source>
</evidence>
<dbReference type="Proteomes" id="UP001235712">
    <property type="component" value="Unassembled WGS sequence"/>
</dbReference>
<proteinExistence type="inferred from homology"/>
<dbReference type="InterPro" id="IPR019776">
    <property type="entry name" value="Flagellar_basal_body_rod_CS"/>
</dbReference>
<dbReference type="Pfam" id="PF00460">
    <property type="entry name" value="Flg_bb_rod"/>
    <property type="match status" value="1"/>
</dbReference>
<feature type="domain" description="Flagellar hook protein FlgE/F/G-like D1" evidence="7">
    <location>
        <begin position="95"/>
        <end position="166"/>
    </location>
</feature>
<reference evidence="8 9" key="1">
    <citation type="submission" date="2023-07" db="EMBL/GenBank/DDBJ databases">
        <title>Sequencing the genomes of 1000 actinobacteria strains.</title>
        <authorList>
            <person name="Klenk H.-P."/>
        </authorList>
    </citation>
    <scope>NUCLEOTIDE SEQUENCE [LARGE SCALE GENOMIC DNA]</scope>
    <source>
        <strain evidence="8 9">DSM 44388</strain>
    </source>
</reference>
<keyword evidence="3 4" id="KW-0975">Bacterial flagellum</keyword>
<sequence length="402" mass="41453">MLRSLFSGISGLKAHQQMMDVVSNNIANVNTAGFKSSNIVFEDTLSQLLRAAGASTQTSGGLDPTQIGLGVKLAAVQQNFAQGSTQVTNKATDIMINGDGFFVLDDGGTQVYSRAGAFTLDNDGYLVNPNGMYVQGYQAVNGDISAYGQLSKLQLQAGLSIPGSATTTVKVGGNLDPTGTKELTLTPTVYDQGGAAYAVPIVLTPNDPADGTYNIEVRDPADNTAVLASGNVGFNDAGQFDAGSSTNPIAFTVNGVTMNLDLTQFTGYAGLSAPATKSTDGYAAGTLNEFQIGSDGIVTGIFSNGQKQALGQLALATFNNVSGLEKQGDSVYRDTANSGLAEIGIPGAGGHGLITGGALEMSNVDLAAEFTNMIIAQRGFQANSKVITSSDEILQELVNIKR</sequence>
<gene>
    <name evidence="8" type="ORF">J2S57_002248</name>
</gene>
<keyword evidence="9" id="KW-1185">Reference proteome</keyword>
<evidence type="ECO:0000256" key="4">
    <source>
        <dbReference type="RuleBase" id="RU362116"/>
    </source>
</evidence>
<comment type="similarity">
    <text evidence="2 4">Belongs to the flagella basal body rod proteins family.</text>
</comment>
<name>A0ABT9P252_9ACTN</name>
<dbReference type="SUPFAM" id="SSF117143">
    <property type="entry name" value="Flagellar hook protein flgE"/>
    <property type="match status" value="1"/>
</dbReference>
<evidence type="ECO:0000313" key="8">
    <source>
        <dbReference type="EMBL" id="MDP9826499.1"/>
    </source>
</evidence>
<feature type="domain" description="Flagellar basal body rod protein N-terminal" evidence="5">
    <location>
        <begin position="8"/>
        <end position="35"/>
    </location>
</feature>
<evidence type="ECO:0000256" key="2">
    <source>
        <dbReference type="ARBA" id="ARBA00009677"/>
    </source>
</evidence>
<dbReference type="PROSITE" id="PS00588">
    <property type="entry name" value="FLAGELLA_BB_ROD"/>
    <property type="match status" value="1"/>
</dbReference>
<keyword evidence="8" id="KW-0282">Flagellum</keyword>
<protein>
    <recommendedName>
        <fullName evidence="4">Flagellar hook protein FlgE</fullName>
    </recommendedName>
</protein>
<feature type="domain" description="Flagellar basal-body/hook protein C-terminal" evidence="6">
    <location>
        <begin position="357"/>
        <end position="399"/>
    </location>
</feature>
<dbReference type="NCBIfam" id="TIGR03506">
    <property type="entry name" value="FlgEFG_subfam"/>
    <property type="match status" value="1"/>
</dbReference>
<evidence type="ECO:0000256" key="3">
    <source>
        <dbReference type="ARBA" id="ARBA00023143"/>
    </source>
</evidence>